<proteinExistence type="predicted"/>
<evidence type="ECO:0000313" key="3">
    <source>
        <dbReference type="Proteomes" id="UP000320055"/>
    </source>
</evidence>
<sequence>MAKLSETAETSIGITFLVINLSTLLRQISCLFFVFISEYL</sequence>
<name>A0A563VTK8_9CYAN</name>
<dbReference type="Proteomes" id="UP000320055">
    <property type="component" value="Unassembled WGS sequence"/>
</dbReference>
<keyword evidence="3" id="KW-1185">Reference proteome</keyword>
<dbReference type="EMBL" id="CAACVJ010000202">
    <property type="protein sequence ID" value="VEP14709.1"/>
    <property type="molecule type" value="Genomic_DNA"/>
</dbReference>
<reference evidence="2 3" key="1">
    <citation type="submission" date="2019-01" db="EMBL/GenBank/DDBJ databases">
        <authorList>
            <person name="Brito A."/>
        </authorList>
    </citation>
    <scope>NUCLEOTIDE SEQUENCE [LARGE SCALE GENOMIC DNA]</scope>
    <source>
        <strain evidence="2">1</strain>
    </source>
</reference>
<evidence type="ECO:0000256" key="1">
    <source>
        <dbReference type="SAM" id="Phobius"/>
    </source>
</evidence>
<organism evidence="2 3">
    <name type="scientific">Hyella patelloides LEGE 07179</name>
    <dbReference type="NCBI Taxonomy" id="945734"/>
    <lineage>
        <taxon>Bacteria</taxon>
        <taxon>Bacillati</taxon>
        <taxon>Cyanobacteriota</taxon>
        <taxon>Cyanophyceae</taxon>
        <taxon>Pleurocapsales</taxon>
        <taxon>Hyellaceae</taxon>
        <taxon>Hyella</taxon>
    </lineage>
</organism>
<evidence type="ECO:0000313" key="2">
    <source>
        <dbReference type="EMBL" id="VEP14709.1"/>
    </source>
</evidence>
<accession>A0A563VTK8</accession>
<protein>
    <submittedName>
        <fullName evidence="2">Uncharacterized protein</fullName>
    </submittedName>
</protein>
<keyword evidence="1" id="KW-0812">Transmembrane</keyword>
<feature type="transmembrane region" description="Helical" evidence="1">
    <location>
        <begin position="12"/>
        <end position="36"/>
    </location>
</feature>
<keyword evidence="1" id="KW-1133">Transmembrane helix</keyword>
<gene>
    <name evidence="2" type="ORF">H1P_2800013</name>
</gene>
<dbReference type="AlphaFoldDB" id="A0A563VTK8"/>
<keyword evidence="1" id="KW-0472">Membrane</keyword>